<evidence type="ECO:0000313" key="2">
    <source>
        <dbReference type="EMBL" id="CAD8146509.1"/>
    </source>
</evidence>
<sequence length="125" mass="14996">MNNINIIICIQLRNTTYFLCYNNIRKIVITLTELQNINNYCLQQTNTTKRIEFNIICYSIRNTSANKQLNKMEESDRNYNLIIHLIRIIVSIIKQESIEKLIYLIIYFVIQFCRILMNKLTNQIN</sequence>
<dbReference type="AlphaFoldDB" id="A0A8S1T4I1"/>
<gene>
    <name evidence="2" type="ORF">PPENT_87.1.T0150381</name>
</gene>
<protein>
    <recommendedName>
        <fullName evidence="4">Transmembrane protein</fullName>
    </recommendedName>
</protein>
<reference evidence="2" key="1">
    <citation type="submission" date="2021-01" db="EMBL/GenBank/DDBJ databases">
        <authorList>
            <consortium name="Genoscope - CEA"/>
            <person name="William W."/>
        </authorList>
    </citation>
    <scope>NUCLEOTIDE SEQUENCE</scope>
</reference>
<name>A0A8S1T4I1_9CILI</name>
<evidence type="ECO:0008006" key="4">
    <source>
        <dbReference type="Google" id="ProtNLM"/>
    </source>
</evidence>
<keyword evidence="1" id="KW-1133">Transmembrane helix</keyword>
<dbReference type="Proteomes" id="UP000689195">
    <property type="component" value="Unassembled WGS sequence"/>
</dbReference>
<evidence type="ECO:0000313" key="3">
    <source>
        <dbReference type="Proteomes" id="UP000689195"/>
    </source>
</evidence>
<accession>A0A8S1T4I1</accession>
<comment type="caution">
    <text evidence="2">The sequence shown here is derived from an EMBL/GenBank/DDBJ whole genome shotgun (WGS) entry which is preliminary data.</text>
</comment>
<evidence type="ECO:0000256" key="1">
    <source>
        <dbReference type="SAM" id="Phobius"/>
    </source>
</evidence>
<keyword evidence="1" id="KW-0812">Transmembrane</keyword>
<organism evidence="2 3">
    <name type="scientific">Paramecium pentaurelia</name>
    <dbReference type="NCBI Taxonomy" id="43138"/>
    <lineage>
        <taxon>Eukaryota</taxon>
        <taxon>Sar</taxon>
        <taxon>Alveolata</taxon>
        <taxon>Ciliophora</taxon>
        <taxon>Intramacronucleata</taxon>
        <taxon>Oligohymenophorea</taxon>
        <taxon>Peniculida</taxon>
        <taxon>Parameciidae</taxon>
        <taxon>Paramecium</taxon>
    </lineage>
</organism>
<keyword evidence="1" id="KW-0472">Membrane</keyword>
<proteinExistence type="predicted"/>
<feature type="transmembrane region" description="Helical" evidence="1">
    <location>
        <begin position="101"/>
        <end position="117"/>
    </location>
</feature>
<keyword evidence="3" id="KW-1185">Reference proteome</keyword>
<dbReference type="EMBL" id="CAJJDO010000015">
    <property type="protein sequence ID" value="CAD8146509.1"/>
    <property type="molecule type" value="Genomic_DNA"/>
</dbReference>